<gene>
    <name evidence="4" type="ORF">HNR50_002610</name>
</gene>
<dbReference type="GO" id="GO:0000976">
    <property type="term" value="F:transcription cis-regulatory region binding"/>
    <property type="evidence" value="ECO:0007669"/>
    <property type="project" value="TreeGrafter"/>
</dbReference>
<dbReference type="GO" id="GO:0003700">
    <property type="term" value="F:DNA-binding transcription factor activity"/>
    <property type="evidence" value="ECO:0007669"/>
    <property type="project" value="TreeGrafter"/>
</dbReference>
<protein>
    <submittedName>
        <fullName evidence="4">AcrR family transcriptional regulator</fullName>
    </submittedName>
</protein>
<dbReference type="SUPFAM" id="SSF46689">
    <property type="entry name" value="Homeodomain-like"/>
    <property type="match status" value="1"/>
</dbReference>
<dbReference type="InterPro" id="IPR050109">
    <property type="entry name" value="HTH-type_TetR-like_transc_reg"/>
</dbReference>
<feature type="domain" description="HTH tetR-type" evidence="3">
    <location>
        <begin position="12"/>
        <end position="72"/>
    </location>
</feature>
<dbReference type="Proteomes" id="UP000587760">
    <property type="component" value="Unassembled WGS sequence"/>
</dbReference>
<dbReference type="AlphaFoldDB" id="A0A841RCH9"/>
<evidence type="ECO:0000259" key="3">
    <source>
        <dbReference type="PROSITE" id="PS50977"/>
    </source>
</evidence>
<dbReference type="PANTHER" id="PTHR30055:SF212">
    <property type="entry name" value="TETR-FAMILY FAMILY TRANSCRIPTIONAL REGULATOR"/>
    <property type="match status" value="1"/>
</dbReference>
<keyword evidence="1 2" id="KW-0238">DNA-binding</keyword>
<dbReference type="PRINTS" id="PR00455">
    <property type="entry name" value="HTHTETR"/>
</dbReference>
<keyword evidence="5" id="KW-1185">Reference proteome</keyword>
<dbReference type="InterPro" id="IPR009057">
    <property type="entry name" value="Homeodomain-like_sf"/>
</dbReference>
<comment type="caution">
    <text evidence="4">The sequence shown here is derived from an EMBL/GenBank/DDBJ whole genome shotgun (WGS) entry which is preliminary data.</text>
</comment>
<dbReference type="Gene3D" id="1.10.357.10">
    <property type="entry name" value="Tetracycline Repressor, domain 2"/>
    <property type="match status" value="1"/>
</dbReference>
<sequence>MSISERKRKEREALQNLILETAADIVAEKGYENLTIRDLASRIDYSPRTIYLYFADKQNLLEAVVEKGFRFTAEQIRVNRKAASIDPGLMLRKMIAGHIAMAAGNPNYYRAVVSMTFSRDFKPGPFQREINEAVQEALRAYIRLERERESEADFLRTWMMNSLRMYTLSLLNENRSDINPEKAGETFFNLITKGLEGGIHD</sequence>
<proteinExistence type="predicted"/>
<dbReference type="InterPro" id="IPR001647">
    <property type="entry name" value="HTH_TetR"/>
</dbReference>
<accession>A0A841RCH9</accession>
<evidence type="ECO:0000256" key="2">
    <source>
        <dbReference type="PROSITE-ProRule" id="PRU00335"/>
    </source>
</evidence>
<organism evidence="4 5">
    <name type="scientific">Spirochaeta isovalerica</name>
    <dbReference type="NCBI Taxonomy" id="150"/>
    <lineage>
        <taxon>Bacteria</taxon>
        <taxon>Pseudomonadati</taxon>
        <taxon>Spirochaetota</taxon>
        <taxon>Spirochaetia</taxon>
        <taxon>Spirochaetales</taxon>
        <taxon>Spirochaetaceae</taxon>
        <taxon>Spirochaeta</taxon>
    </lineage>
</organism>
<name>A0A841RCH9_9SPIO</name>
<dbReference type="RefSeq" id="WP_184747181.1">
    <property type="nucleotide sequence ID" value="NZ_JACHGJ010000004.1"/>
</dbReference>
<evidence type="ECO:0000313" key="5">
    <source>
        <dbReference type="Proteomes" id="UP000587760"/>
    </source>
</evidence>
<reference evidence="4 5" key="1">
    <citation type="submission" date="2020-08" db="EMBL/GenBank/DDBJ databases">
        <title>Genomic Encyclopedia of Type Strains, Phase IV (KMG-IV): sequencing the most valuable type-strain genomes for metagenomic binning, comparative biology and taxonomic classification.</title>
        <authorList>
            <person name="Goeker M."/>
        </authorList>
    </citation>
    <scope>NUCLEOTIDE SEQUENCE [LARGE SCALE GENOMIC DNA]</scope>
    <source>
        <strain evidence="4 5">DSM 2461</strain>
    </source>
</reference>
<dbReference type="PROSITE" id="PS50977">
    <property type="entry name" value="HTH_TETR_2"/>
    <property type="match status" value="1"/>
</dbReference>
<evidence type="ECO:0000313" key="4">
    <source>
        <dbReference type="EMBL" id="MBB6480937.1"/>
    </source>
</evidence>
<feature type="DNA-binding region" description="H-T-H motif" evidence="2">
    <location>
        <begin position="35"/>
        <end position="54"/>
    </location>
</feature>
<evidence type="ECO:0000256" key="1">
    <source>
        <dbReference type="ARBA" id="ARBA00023125"/>
    </source>
</evidence>
<dbReference type="PANTHER" id="PTHR30055">
    <property type="entry name" value="HTH-TYPE TRANSCRIPTIONAL REGULATOR RUTR"/>
    <property type="match status" value="1"/>
</dbReference>
<dbReference type="Pfam" id="PF00440">
    <property type="entry name" value="TetR_N"/>
    <property type="match status" value="1"/>
</dbReference>
<dbReference type="EMBL" id="JACHGJ010000004">
    <property type="protein sequence ID" value="MBB6480937.1"/>
    <property type="molecule type" value="Genomic_DNA"/>
</dbReference>